<feature type="compositionally biased region" description="Polar residues" evidence="1">
    <location>
        <begin position="1"/>
        <end position="15"/>
    </location>
</feature>
<evidence type="ECO:0000313" key="5">
    <source>
        <dbReference type="Proteomes" id="UP000006039"/>
    </source>
</evidence>
<feature type="transmembrane region" description="Helical" evidence="2">
    <location>
        <begin position="66"/>
        <end position="88"/>
    </location>
</feature>
<sequence>MPATGPSSPAAGQSSTPPPNAAMVYRPTSPDHESQRLMADSSSSSGRYDDHDDAGRRRSLRLRFHLVHWLRLLVAFLSVASVCLTAGGDTLIPAAIPVFVFATLSTAWNGAILFGWAFCHGRGRGGRRRLRCLCLRLPVCLCQLGACRIGCGDDDEAGDGHGGGGDLEAAAAAEKNELLPRLAAKALWVVDLLFAVPFLICPAIYNAQAELFWWARYNREKLMALNFIIWPISVLFLLIAALQHTRLGRGVTITITPDDPVHDSYRPRARSPRRSPP</sequence>
<organism evidence="3">
    <name type="scientific">Gaeumannomyces tritici (strain R3-111a-1)</name>
    <name type="common">Wheat and barley take-all root rot fungus</name>
    <name type="synonym">Gaeumannomyces graminis var. tritici</name>
    <dbReference type="NCBI Taxonomy" id="644352"/>
    <lineage>
        <taxon>Eukaryota</taxon>
        <taxon>Fungi</taxon>
        <taxon>Dikarya</taxon>
        <taxon>Ascomycota</taxon>
        <taxon>Pezizomycotina</taxon>
        <taxon>Sordariomycetes</taxon>
        <taxon>Sordariomycetidae</taxon>
        <taxon>Magnaporthales</taxon>
        <taxon>Magnaporthaceae</taxon>
        <taxon>Gaeumannomyces</taxon>
    </lineage>
</organism>
<dbReference type="EnsemblFungi" id="EJT80346">
    <property type="protein sequence ID" value="EJT80346"/>
    <property type="gene ID" value="GGTG_00346"/>
</dbReference>
<feature type="compositionally biased region" description="Basic residues" evidence="1">
    <location>
        <begin position="267"/>
        <end position="277"/>
    </location>
</feature>
<reference evidence="5" key="1">
    <citation type="submission" date="2010-07" db="EMBL/GenBank/DDBJ databases">
        <title>The genome sequence of Gaeumannomyces graminis var. tritici strain R3-111a-1.</title>
        <authorList>
            <consortium name="The Broad Institute Genome Sequencing Platform"/>
            <person name="Ma L.-J."/>
            <person name="Dead R."/>
            <person name="Young S."/>
            <person name="Zeng Q."/>
            <person name="Koehrsen M."/>
            <person name="Alvarado L."/>
            <person name="Berlin A."/>
            <person name="Chapman S.B."/>
            <person name="Chen Z."/>
            <person name="Freedman E."/>
            <person name="Gellesch M."/>
            <person name="Goldberg J."/>
            <person name="Griggs A."/>
            <person name="Gujja S."/>
            <person name="Heilman E.R."/>
            <person name="Heiman D."/>
            <person name="Hepburn T."/>
            <person name="Howarth C."/>
            <person name="Jen D."/>
            <person name="Larson L."/>
            <person name="Mehta T."/>
            <person name="Neiman D."/>
            <person name="Pearson M."/>
            <person name="Roberts A."/>
            <person name="Saif S."/>
            <person name="Shea T."/>
            <person name="Shenoy N."/>
            <person name="Sisk P."/>
            <person name="Stolte C."/>
            <person name="Sykes S."/>
            <person name="Walk T."/>
            <person name="White J."/>
            <person name="Yandava C."/>
            <person name="Haas B."/>
            <person name="Nusbaum C."/>
            <person name="Birren B."/>
        </authorList>
    </citation>
    <scope>NUCLEOTIDE SEQUENCE [LARGE SCALE GENOMIC DNA]</scope>
    <source>
        <strain evidence="5">R3-111a-1</strain>
    </source>
</reference>
<protein>
    <submittedName>
        <fullName evidence="3 4">Uncharacterized protein</fullName>
    </submittedName>
</protein>
<evidence type="ECO:0000256" key="2">
    <source>
        <dbReference type="SAM" id="Phobius"/>
    </source>
</evidence>
<dbReference type="VEuPathDB" id="FungiDB:GGTG_00346"/>
<reference evidence="3" key="2">
    <citation type="submission" date="2010-07" db="EMBL/GenBank/DDBJ databases">
        <authorList>
            <consortium name="The Broad Institute Genome Sequencing Platform"/>
            <consortium name="Broad Institute Genome Sequencing Center for Infectious Disease"/>
            <person name="Ma L.-J."/>
            <person name="Dead R."/>
            <person name="Young S."/>
            <person name="Zeng Q."/>
            <person name="Koehrsen M."/>
            <person name="Alvarado L."/>
            <person name="Berlin A."/>
            <person name="Chapman S.B."/>
            <person name="Chen Z."/>
            <person name="Freedman E."/>
            <person name="Gellesch M."/>
            <person name="Goldberg J."/>
            <person name="Griggs A."/>
            <person name="Gujja S."/>
            <person name="Heilman E.R."/>
            <person name="Heiman D."/>
            <person name="Hepburn T."/>
            <person name="Howarth C."/>
            <person name="Jen D."/>
            <person name="Larson L."/>
            <person name="Mehta T."/>
            <person name="Neiman D."/>
            <person name="Pearson M."/>
            <person name="Roberts A."/>
            <person name="Saif S."/>
            <person name="Shea T."/>
            <person name="Shenoy N."/>
            <person name="Sisk P."/>
            <person name="Stolte C."/>
            <person name="Sykes S."/>
            <person name="Walk T."/>
            <person name="White J."/>
            <person name="Yandava C."/>
            <person name="Haas B."/>
            <person name="Nusbaum C."/>
            <person name="Birren B."/>
        </authorList>
    </citation>
    <scope>NUCLEOTIDE SEQUENCE</scope>
    <source>
        <strain evidence="3">R3-111a-1</strain>
    </source>
</reference>
<reference evidence="3" key="3">
    <citation type="submission" date="2010-09" db="EMBL/GenBank/DDBJ databases">
        <title>Annotation of Gaeumannomyces graminis var. tritici R3-111a-1.</title>
        <authorList>
            <consortium name="The Broad Institute Genome Sequencing Platform"/>
            <person name="Ma L.-J."/>
            <person name="Dead R."/>
            <person name="Young S.K."/>
            <person name="Zeng Q."/>
            <person name="Gargeya S."/>
            <person name="Fitzgerald M."/>
            <person name="Haas B."/>
            <person name="Abouelleil A."/>
            <person name="Alvarado L."/>
            <person name="Arachchi H.M."/>
            <person name="Berlin A."/>
            <person name="Brown A."/>
            <person name="Chapman S.B."/>
            <person name="Chen Z."/>
            <person name="Dunbar C."/>
            <person name="Freedman E."/>
            <person name="Gearin G."/>
            <person name="Gellesch M."/>
            <person name="Goldberg J."/>
            <person name="Griggs A."/>
            <person name="Gujja S."/>
            <person name="Heiman D."/>
            <person name="Howarth C."/>
            <person name="Larson L."/>
            <person name="Lui A."/>
            <person name="MacDonald P.J.P."/>
            <person name="Mehta T."/>
            <person name="Montmayeur A."/>
            <person name="Murphy C."/>
            <person name="Neiman D."/>
            <person name="Pearson M."/>
            <person name="Priest M."/>
            <person name="Roberts A."/>
            <person name="Saif S."/>
            <person name="Shea T."/>
            <person name="Shenoy N."/>
            <person name="Sisk P."/>
            <person name="Stolte C."/>
            <person name="Sykes S."/>
            <person name="Yandava C."/>
            <person name="Wortman J."/>
            <person name="Nusbaum C."/>
            <person name="Birren B."/>
        </authorList>
    </citation>
    <scope>NUCLEOTIDE SEQUENCE</scope>
    <source>
        <strain evidence="3">R3-111a-1</strain>
    </source>
</reference>
<dbReference type="AlphaFoldDB" id="J3NGF6"/>
<gene>
    <name evidence="4" type="primary">20340804</name>
    <name evidence="3" type="ORF">GGTG_00346</name>
</gene>
<dbReference type="OrthoDB" id="10439769at2759"/>
<dbReference type="Proteomes" id="UP000006039">
    <property type="component" value="Unassembled WGS sequence"/>
</dbReference>
<reference evidence="4" key="4">
    <citation type="journal article" date="2015" name="G3 (Bethesda)">
        <title>Genome sequences of three phytopathogenic species of the Magnaporthaceae family of fungi.</title>
        <authorList>
            <person name="Okagaki L.H."/>
            <person name="Nunes C.C."/>
            <person name="Sailsbery J."/>
            <person name="Clay B."/>
            <person name="Brown D."/>
            <person name="John T."/>
            <person name="Oh Y."/>
            <person name="Young N."/>
            <person name="Fitzgerald M."/>
            <person name="Haas B.J."/>
            <person name="Zeng Q."/>
            <person name="Young S."/>
            <person name="Adiconis X."/>
            <person name="Fan L."/>
            <person name="Levin J.Z."/>
            <person name="Mitchell T.K."/>
            <person name="Okubara P.A."/>
            <person name="Farman M.L."/>
            <person name="Kohn L.M."/>
            <person name="Birren B."/>
            <person name="Ma L.-J."/>
            <person name="Dean R.A."/>
        </authorList>
    </citation>
    <scope>NUCLEOTIDE SEQUENCE</scope>
    <source>
        <strain evidence="4">R3-111a-1</strain>
    </source>
</reference>
<feature type="region of interest" description="Disordered" evidence="1">
    <location>
        <begin position="258"/>
        <end position="277"/>
    </location>
</feature>
<dbReference type="EMBL" id="GL385395">
    <property type="protein sequence ID" value="EJT80346.1"/>
    <property type="molecule type" value="Genomic_DNA"/>
</dbReference>
<evidence type="ECO:0000313" key="3">
    <source>
        <dbReference type="EMBL" id="EJT80346.1"/>
    </source>
</evidence>
<keyword evidence="2" id="KW-0812">Transmembrane</keyword>
<evidence type="ECO:0000256" key="1">
    <source>
        <dbReference type="SAM" id="MobiDB-lite"/>
    </source>
</evidence>
<feature type="transmembrane region" description="Helical" evidence="2">
    <location>
        <begin position="225"/>
        <end position="242"/>
    </location>
</feature>
<reference evidence="4" key="5">
    <citation type="submission" date="2018-04" db="UniProtKB">
        <authorList>
            <consortium name="EnsemblFungi"/>
        </authorList>
    </citation>
    <scope>IDENTIFICATION</scope>
    <source>
        <strain evidence="4">R3-111a-1</strain>
    </source>
</reference>
<dbReference type="GeneID" id="20340804"/>
<dbReference type="eggNOG" id="ENOG502RMWU">
    <property type="taxonomic scope" value="Eukaryota"/>
</dbReference>
<keyword evidence="5" id="KW-1185">Reference proteome</keyword>
<proteinExistence type="predicted"/>
<evidence type="ECO:0000313" key="4">
    <source>
        <dbReference type="EnsemblFungi" id="EJT80346"/>
    </source>
</evidence>
<dbReference type="HOGENOM" id="CLU_1102986_0_0_1"/>
<feature type="transmembrane region" description="Helical" evidence="2">
    <location>
        <begin position="186"/>
        <end position="205"/>
    </location>
</feature>
<keyword evidence="2" id="KW-0472">Membrane</keyword>
<accession>J3NGF6</accession>
<name>J3NGF6_GAET3</name>
<feature type="transmembrane region" description="Helical" evidence="2">
    <location>
        <begin position="94"/>
        <end position="119"/>
    </location>
</feature>
<feature type="region of interest" description="Disordered" evidence="1">
    <location>
        <begin position="1"/>
        <end position="52"/>
    </location>
</feature>
<keyword evidence="2" id="KW-1133">Transmembrane helix</keyword>
<dbReference type="RefSeq" id="XP_009216355.1">
    <property type="nucleotide sequence ID" value="XM_009218091.1"/>
</dbReference>